<dbReference type="AlphaFoldDB" id="A0A2H0ULU9"/>
<dbReference type="EMBL" id="PFBD01000028">
    <property type="protein sequence ID" value="PIR86755.1"/>
    <property type="molecule type" value="Genomic_DNA"/>
</dbReference>
<feature type="region of interest" description="Disordered" evidence="1">
    <location>
        <begin position="27"/>
        <end position="66"/>
    </location>
</feature>
<sequence>MAKKQQHPKFVRLASVDYGARLRATRTHDVRKLKGTQPDGGRGKEADRDPSHSGWGREKGVCKGAL</sequence>
<name>A0A2H0ULU9_9BACT</name>
<feature type="compositionally biased region" description="Basic and acidic residues" evidence="1">
    <location>
        <begin position="41"/>
        <end position="66"/>
    </location>
</feature>
<proteinExistence type="predicted"/>
<accession>A0A2H0ULU9</accession>
<comment type="caution">
    <text evidence="2">The sequence shown here is derived from an EMBL/GenBank/DDBJ whole genome shotgun (WGS) entry which is preliminary data.</text>
</comment>
<gene>
    <name evidence="2" type="ORF">COU11_04580</name>
</gene>
<evidence type="ECO:0000313" key="3">
    <source>
        <dbReference type="Proteomes" id="UP000229526"/>
    </source>
</evidence>
<organism evidence="2 3">
    <name type="scientific">Candidatus Harrisonbacteria bacterium CG10_big_fil_rev_8_21_14_0_10_49_15</name>
    <dbReference type="NCBI Taxonomy" id="1974587"/>
    <lineage>
        <taxon>Bacteria</taxon>
        <taxon>Candidatus Harrisoniibacteriota</taxon>
    </lineage>
</organism>
<dbReference type="Proteomes" id="UP000229526">
    <property type="component" value="Unassembled WGS sequence"/>
</dbReference>
<reference evidence="3" key="1">
    <citation type="submission" date="2017-09" db="EMBL/GenBank/DDBJ databases">
        <title>Depth-based differentiation of microbial function through sediment-hosted aquifers and enrichment of novel symbionts in the deep terrestrial subsurface.</title>
        <authorList>
            <person name="Probst A.J."/>
            <person name="Ladd B."/>
            <person name="Jarett J.K."/>
            <person name="Geller-Mcgrath D.E."/>
            <person name="Sieber C.M.K."/>
            <person name="Emerson J.B."/>
            <person name="Anantharaman K."/>
            <person name="Thomas B.C."/>
            <person name="Malmstrom R."/>
            <person name="Stieglmeier M."/>
            <person name="Klingl A."/>
            <person name="Woyke T."/>
            <person name="Ryan C.M."/>
            <person name="Banfield J.F."/>
        </authorList>
    </citation>
    <scope>NUCLEOTIDE SEQUENCE [LARGE SCALE GENOMIC DNA]</scope>
</reference>
<protein>
    <submittedName>
        <fullName evidence="2">Uncharacterized protein</fullName>
    </submittedName>
</protein>
<evidence type="ECO:0000313" key="2">
    <source>
        <dbReference type="EMBL" id="PIR86755.1"/>
    </source>
</evidence>
<evidence type="ECO:0000256" key="1">
    <source>
        <dbReference type="SAM" id="MobiDB-lite"/>
    </source>
</evidence>